<feature type="domain" description="DUF547" evidence="2">
    <location>
        <begin position="380"/>
        <end position="518"/>
    </location>
</feature>
<evidence type="ECO:0000313" key="4">
    <source>
        <dbReference type="Proteomes" id="UP000515151"/>
    </source>
</evidence>
<dbReference type="Proteomes" id="UP000515151">
    <property type="component" value="Chromosome 4"/>
</dbReference>
<dbReference type="RefSeq" id="XP_031392714.1">
    <property type="nucleotide sequence ID" value="XM_031536854.1"/>
</dbReference>
<evidence type="ECO:0000256" key="1">
    <source>
        <dbReference type="SAM" id="MobiDB-lite"/>
    </source>
</evidence>
<evidence type="ECO:0000313" key="6">
    <source>
        <dbReference type="RefSeq" id="XP_031392714.1"/>
    </source>
</evidence>
<dbReference type="Pfam" id="PF04784">
    <property type="entry name" value="DUF547"/>
    <property type="match status" value="1"/>
</dbReference>
<feature type="compositionally biased region" description="Basic and acidic residues" evidence="1">
    <location>
        <begin position="46"/>
        <end position="60"/>
    </location>
</feature>
<dbReference type="PANTHER" id="PTHR23054">
    <property type="entry name" value="TERNARY COMPLEX FACTOR MIP1, LEUCINE-ZIPPER-RELATED"/>
    <property type="match status" value="1"/>
</dbReference>
<sequence length="606" mass="68673">MDSSSESKTRSEECNSVKRDNQDFLPSSSSSLSRHHVHTQHRRSKSASDRDLDAKADRSLHSRKGQNGTAVSPPSTWARKVQSPLHDPFGHIGKNSVSSQRASLEKDIEQLQSRLQQEKSMRLALERAMGRTSSTLSPGHRHVASKTKELITEIELLEEEVANREQHVLSLYRTIFEQCASQPSSQQSSGVASPAHTKNIPRKHPSIISSAFCSSKNFPLRPLRSLISSDNSEKRSLRKNHALPLSAKTTEVHCEKPYSSPNKIPATERTSMLRTLKDHLYQCPSKLSEEMVRCMVAVYCWLRSTTSIDPAKDRSPLLSRSSTNVVLPRRGIIQGEQFCSSKSMVEISWISTDKRQFSRASYAINNYRMLVEQLERVNVSQMEDNARTAFWINVYNSLIMNGYLAYGIPNGSLRRLALFHKAAYNIGGHIVSANAIEQSIFRFHTPRVGWWLETIVSAALRKRSGEERQIISSKFGLPSGQPLVCFALCTGAVSDPALKVYTALNLKEELESARRDFLQANVVVKKSKVFLPKVIERFAREASIRPDDLLSWVIENADRKLHEMMTKCIDGKINRKKASQIIEWLPYCSRFQYVFSKDLTEKPWWV</sequence>
<dbReference type="Pfam" id="PF14389">
    <property type="entry name" value="Lzipper-MIP1"/>
    <property type="match status" value="1"/>
</dbReference>
<feature type="compositionally biased region" description="Basic and acidic residues" evidence="1">
    <location>
        <begin position="1"/>
        <end position="22"/>
    </location>
</feature>
<dbReference type="InterPro" id="IPR025757">
    <property type="entry name" value="MIP1_Leuzipper"/>
</dbReference>
<evidence type="ECO:0000259" key="3">
    <source>
        <dbReference type="Pfam" id="PF14389"/>
    </source>
</evidence>
<dbReference type="GeneID" id="116204661"/>
<dbReference type="PANTHER" id="PTHR23054:SF26">
    <property type="entry name" value="ELECTRON TRANSPORTER"/>
    <property type="match status" value="1"/>
</dbReference>
<dbReference type="OrthoDB" id="418495at2759"/>
<dbReference type="InterPro" id="IPR006869">
    <property type="entry name" value="DUF547"/>
</dbReference>
<keyword evidence="4" id="KW-1185">Reference proteome</keyword>
<name>A0A6P8DLW5_PUNGR</name>
<protein>
    <submittedName>
        <fullName evidence="5 6">Uncharacterized protein LOC116204661</fullName>
    </submittedName>
</protein>
<dbReference type="RefSeq" id="XP_031392713.1">
    <property type="nucleotide sequence ID" value="XM_031536853.1"/>
</dbReference>
<reference evidence="4" key="1">
    <citation type="journal article" date="2020" name="Plant Biotechnol. J.">
        <title>The pomegranate (Punica granatum L.) draft genome dissects genetic divergence between soft- and hard-seeded cultivars.</title>
        <authorList>
            <person name="Luo X."/>
            <person name="Li H."/>
            <person name="Wu Z."/>
            <person name="Yao W."/>
            <person name="Zhao P."/>
            <person name="Cao D."/>
            <person name="Yu H."/>
            <person name="Li K."/>
            <person name="Poudel K."/>
            <person name="Zhao D."/>
            <person name="Zhang F."/>
            <person name="Xia X."/>
            <person name="Chen L."/>
            <person name="Wang Q."/>
            <person name="Jing D."/>
            <person name="Cao S."/>
        </authorList>
    </citation>
    <scope>NUCLEOTIDE SEQUENCE [LARGE SCALE GENOMIC DNA]</scope>
</reference>
<feature type="compositionally biased region" description="Polar residues" evidence="1">
    <location>
        <begin position="65"/>
        <end position="75"/>
    </location>
</feature>
<feature type="region of interest" description="Disordered" evidence="1">
    <location>
        <begin position="1"/>
        <end position="101"/>
    </location>
</feature>
<evidence type="ECO:0000259" key="2">
    <source>
        <dbReference type="Pfam" id="PF04784"/>
    </source>
</evidence>
<organism evidence="4 5">
    <name type="scientific">Punica granatum</name>
    <name type="common">Pomegranate</name>
    <dbReference type="NCBI Taxonomy" id="22663"/>
    <lineage>
        <taxon>Eukaryota</taxon>
        <taxon>Viridiplantae</taxon>
        <taxon>Streptophyta</taxon>
        <taxon>Embryophyta</taxon>
        <taxon>Tracheophyta</taxon>
        <taxon>Spermatophyta</taxon>
        <taxon>Magnoliopsida</taxon>
        <taxon>eudicotyledons</taxon>
        <taxon>Gunneridae</taxon>
        <taxon>Pentapetalae</taxon>
        <taxon>rosids</taxon>
        <taxon>malvids</taxon>
        <taxon>Myrtales</taxon>
        <taxon>Lythraceae</taxon>
        <taxon>Punica</taxon>
    </lineage>
</organism>
<gene>
    <name evidence="5 6" type="primary">LOC116204661</name>
</gene>
<dbReference type="AlphaFoldDB" id="A0A6P8DLW5"/>
<accession>A0A6P8DLW5</accession>
<feature type="domain" description="Ternary complex factor MIP1 leucine-zipper" evidence="3">
    <location>
        <begin position="98"/>
        <end position="178"/>
    </location>
</feature>
<reference evidence="5 6" key="2">
    <citation type="submission" date="2025-04" db="UniProtKB">
        <authorList>
            <consortium name="RefSeq"/>
        </authorList>
    </citation>
    <scope>IDENTIFICATION</scope>
    <source>
        <tissue evidence="5 6">Leaf</tissue>
    </source>
</reference>
<feature type="compositionally biased region" description="Basic residues" evidence="1">
    <location>
        <begin position="33"/>
        <end position="45"/>
    </location>
</feature>
<proteinExistence type="predicted"/>
<evidence type="ECO:0000313" key="5">
    <source>
        <dbReference type="RefSeq" id="XP_031392713.1"/>
    </source>
</evidence>